<evidence type="ECO:0000313" key="3">
    <source>
        <dbReference type="EMBL" id="MEP1062353.1"/>
    </source>
</evidence>
<dbReference type="EMBL" id="JAMPLM010000062">
    <property type="protein sequence ID" value="MEP1062353.1"/>
    <property type="molecule type" value="Genomic_DNA"/>
</dbReference>
<evidence type="ECO:0000259" key="2">
    <source>
        <dbReference type="PROSITE" id="PS51194"/>
    </source>
</evidence>
<gene>
    <name evidence="3" type="ORF">NDI38_28675</name>
</gene>
<dbReference type="InterPro" id="IPR006935">
    <property type="entry name" value="Helicase/UvrB_N"/>
</dbReference>
<keyword evidence="3" id="KW-0378">Hydrolase</keyword>
<dbReference type="InterPro" id="IPR001650">
    <property type="entry name" value="Helicase_C-like"/>
</dbReference>
<accession>A0ABV0KTH6</accession>
<dbReference type="RefSeq" id="WP_190446172.1">
    <property type="nucleotide sequence ID" value="NZ_JAMPLM010000062.1"/>
</dbReference>
<evidence type="ECO:0000313" key="4">
    <source>
        <dbReference type="Proteomes" id="UP001476950"/>
    </source>
</evidence>
<reference evidence="3 4" key="1">
    <citation type="submission" date="2022-04" db="EMBL/GenBank/DDBJ databases">
        <title>Positive selection, recombination, and allopatry shape intraspecific diversity of widespread and dominant cyanobacteria.</title>
        <authorList>
            <person name="Wei J."/>
            <person name="Shu W."/>
            <person name="Hu C."/>
        </authorList>
    </citation>
    <scope>NUCLEOTIDE SEQUENCE [LARGE SCALE GENOMIC DNA]</scope>
    <source>
        <strain evidence="3 4">AS-A4</strain>
    </source>
</reference>
<dbReference type="Pfam" id="PF00271">
    <property type="entry name" value="Helicase_C"/>
    <property type="match status" value="1"/>
</dbReference>
<feature type="domain" description="Helicase ATP-binding" evidence="1">
    <location>
        <begin position="25"/>
        <end position="173"/>
    </location>
</feature>
<name>A0ABV0KTH6_9CYAN</name>
<dbReference type="InterPro" id="IPR050742">
    <property type="entry name" value="Helicase_Restrict-Modif_Enz"/>
</dbReference>
<dbReference type="Gene3D" id="3.40.50.300">
    <property type="entry name" value="P-loop containing nucleotide triphosphate hydrolases"/>
    <property type="match status" value="2"/>
</dbReference>
<keyword evidence="3" id="KW-0067">ATP-binding</keyword>
<dbReference type="PROSITE" id="PS51194">
    <property type="entry name" value="HELICASE_CTER"/>
    <property type="match status" value="1"/>
</dbReference>
<dbReference type="InterPro" id="IPR027417">
    <property type="entry name" value="P-loop_NTPase"/>
</dbReference>
<evidence type="ECO:0000259" key="1">
    <source>
        <dbReference type="PROSITE" id="PS51192"/>
    </source>
</evidence>
<feature type="domain" description="Helicase C-terminal" evidence="2">
    <location>
        <begin position="227"/>
        <end position="397"/>
    </location>
</feature>
<dbReference type="PANTHER" id="PTHR47396">
    <property type="entry name" value="TYPE I RESTRICTION ENZYME ECOKI R PROTEIN"/>
    <property type="match status" value="1"/>
</dbReference>
<dbReference type="PROSITE" id="PS51192">
    <property type="entry name" value="HELICASE_ATP_BIND_1"/>
    <property type="match status" value="1"/>
</dbReference>
<dbReference type="SUPFAM" id="SSF52540">
    <property type="entry name" value="P-loop containing nucleoside triphosphate hydrolases"/>
    <property type="match status" value="1"/>
</dbReference>
<dbReference type="GO" id="GO:0004386">
    <property type="term" value="F:helicase activity"/>
    <property type="evidence" value="ECO:0007669"/>
    <property type="project" value="UniProtKB-KW"/>
</dbReference>
<comment type="caution">
    <text evidence="3">The sequence shown here is derived from an EMBL/GenBank/DDBJ whole genome shotgun (WGS) entry which is preliminary data.</text>
</comment>
<dbReference type="Pfam" id="PF04851">
    <property type="entry name" value="ResIII"/>
    <property type="match status" value="1"/>
</dbReference>
<dbReference type="SMART" id="SM00487">
    <property type="entry name" value="DEXDc"/>
    <property type="match status" value="1"/>
</dbReference>
<sequence length="471" mass="52244">MTPTATAHQYRVRDYQETLIQNICQQWQQGQQRVLAQLPTGGGKTIIAGAIASSFTCRDETVLFLAHREELLTQAASKIGQIAAVPVGIIKAGYQPNLTAPIQVASVQSMVNRLSLFPDPALVITDESHHATASGYRKIYQAYPDAYQLGITATPIRLDGSGFEDLFDTLVCGPSVSQLIEQGYLSQFKLFADPSPMTTKGARISGGDWSAGDVAAENNIVELSGSLIRSYQQHCPGKRCLVFTINVEHSQAIAWRYNQAGIPACHLDGETPTVERKDAIARFAAGELKVLSNCALFDEGLDIPGIDAVQIAKPTKSLSKWLQMVGRALRPAAGKEFATILDHTKNWTIHGLPTRPRVWTLEGVEVRQDIRAKANESGEVTEEPIALEIIESDNSLEAISVTPLDEYRAVLDDLIRKQQQRHYNLSWVYYKLLELKPPLEIWQEYARMRGYRPGWAWFRFQEQLKAIGGQA</sequence>
<dbReference type="PANTHER" id="PTHR47396:SF1">
    <property type="entry name" value="ATP-DEPENDENT HELICASE IRC3-RELATED"/>
    <property type="match status" value="1"/>
</dbReference>
<keyword evidence="4" id="KW-1185">Reference proteome</keyword>
<protein>
    <submittedName>
        <fullName evidence="3">DEAD/DEAH box helicase</fullName>
    </submittedName>
</protein>
<dbReference type="SMART" id="SM00490">
    <property type="entry name" value="HELICc"/>
    <property type="match status" value="1"/>
</dbReference>
<proteinExistence type="predicted"/>
<dbReference type="Proteomes" id="UP001476950">
    <property type="component" value="Unassembled WGS sequence"/>
</dbReference>
<organism evidence="3 4">
    <name type="scientific">Stenomitos frigidus AS-A4</name>
    <dbReference type="NCBI Taxonomy" id="2933935"/>
    <lineage>
        <taxon>Bacteria</taxon>
        <taxon>Bacillati</taxon>
        <taxon>Cyanobacteriota</taxon>
        <taxon>Cyanophyceae</taxon>
        <taxon>Leptolyngbyales</taxon>
        <taxon>Leptolyngbyaceae</taxon>
        <taxon>Stenomitos</taxon>
    </lineage>
</organism>
<keyword evidence="3" id="KW-0347">Helicase</keyword>
<dbReference type="InterPro" id="IPR014001">
    <property type="entry name" value="Helicase_ATP-bd"/>
</dbReference>
<keyword evidence="3" id="KW-0547">Nucleotide-binding</keyword>